<feature type="transmembrane region" description="Helical" evidence="1">
    <location>
        <begin position="20"/>
        <end position="39"/>
    </location>
</feature>
<evidence type="ECO:0000256" key="1">
    <source>
        <dbReference type="SAM" id="Phobius"/>
    </source>
</evidence>
<dbReference type="HOGENOM" id="CLU_3293616_0_0_5"/>
<proteinExistence type="predicted"/>
<dbReference type="KEGG" id="pbr:PB2503_05962"/>
<keyword evidence="1" id="KW-0472">Membrane</keyword>
<evidence type="ECO:0000313" key="3">
    <source>
        <dbReference type="Proteomes" id="UP000001302"/>
    </source>
</evidence>
<dbReference type="eggNOG" id="ENOG502ZRA5">
    <property type="taxonomic scope" value="Bacteria"/>
</dbReference>
<dbReference type="RefSeq" id="WP_013300237.1">
    <property type="nucleotide sequence ID" value="NC_014414.1"/>
</dbReference>
<organism evidence="2 3">
    <name type="scientific">Parvularcula bermudensis (strain ATCC BAA-594 / HTCC2503 / KCTC 12087)</name>
    <dbReference type="NCBI Taxonomy" id="314260"/>
    <lineage>
        <taxon>Bacteria</taxon>
        <taxon>Pseudomonadati</taxon>
        <taxon>Pseudomonadota</taxon>
        <taxon>Alphaproteobacteria</taxon>
        <taxon>Parvularculales</taxon>
        <taxon>Parvularculaceae</taxon>
        <taxon>Parvularcula</taxon>
    </lineage>
</organism>
<dbReference type="Proteomes" id="UP000001302">
    <property type="component" value="Chromosome"/>
</dbReference>
<name>E0TH23_PARBH</name>
<keyword evidence="3" id="KW-1185">Reference proteome</keyword>
<gene>
    <name evidence="2" type="ordered locus">PB2503_05962</name>
</gene>
<evidence type="ECO:0000313" key="2">
    <source>
        <dbReference type="EMBL" id="ADM09263.1"/>
    </source>
</evidence>
<keyword evidence="1" id="KW-0812">Transmembrane</keyword>
<dbReference type="EMBL" id="CP002156">
    <property type="protein sequence ID" value="ADM09263.1"/>
    <property type="molecule type" value="Genomic_DNA"/>
</dbReference>
<dbReference type="AlphaFoldDB" id="E0TH23"/>
<reference evidence="2 3" key="2">
    <citation type="journal article" date="2011" name="J. Bacteriol.">
        <title>Complete genome sequence of strain HTCC2503T of Parvularcula bermudensis, the type species of the order "Parvularculales" in the class Alphaproteobacteria.</title>
        <authorList>
            <person name="Oh H.M."/>
            <person name="Kang I."/>
            <person name="Vergin K.L."/>
            <person name="Kang D."/>
            <person name="Rhee K.H."/>
            <person name="Giovannoni S.J."/>
            <person name="Cho J.C."/>
        </authorList>
    </citation>
    <scope>NUCLEOTIDE SEQUENCE [LARGE SCALE GENOMIC DNA]</scope>
    <source>
        <strain evidence="3">ATCC BAA-594 / HTCC2503 / KCTC 12087</strain>
    </source>
</reference>
<reference evidence="3" key="1">
    <citation type="submission" date="2010-08" db="EMBL/GenBank/DDBJ databases">
        <title>Genome sequence of Parvularcula bermudensis HTCC2503.</title>
        <authorList>
            <person name="Kang D.-M."/>
            <person name="Oh H.-M."/>
            <person name="Cho J.-C."/>
        </authorList>
    </citation>
    <scope>NUCLEOTIDE SEQUENCE [LARGE SCALE GENOMIC DNA]</scope>
    <source>
        <strain evidence="3">ATCC BAA-594 / HTCC2503 / KCTC 12087</strain>
    </source>
</reference>
<protein>
    <submittedName>
        <fullName evidence="2">Uncharacterized protein</fullName>
    </submittedName>
</protein>
<accession>E0TH23</accession>
<keyword evidence="1" id="KW-1133">Transmembrane helix</keyword>
<dbReference type="STRING" id="314260.PB2503_05962"/>
<sequence>MFTKHRRVGGIYKKETDWGAVAAVIFWVFVGLAILGSLGG</sequence>